<dbReference type="InterPro" id="IPR045117">
    <property type="entry name" value="ATXN2-like"/>
</dbReference>
<dbReference type="InterPro" id="IPR009604">
    <property type="entry name" value="LsmAD_domain"/>
</dbReference>
<dbReference type="GO" id="GO:0010494">
    <property type="term" value="C:cytoplasmic stress granule"/>
    <property type="evidence" value="ECO:0007669"/>
    <property type="project" value="TreeGrafter"/>
</dbReference>
<dbReference type="Proteomes" id="UP000193560">
    <property type="component" value="Unassembled WGS sequence"/>
</dbReference>
<dbReference type="GO" id="GO:0034063">
    <property type="term" value="P:stress granule assembly"/>
    <property type="evidence" value="ECO:0007669"/>
    <property type="project" value="TreeGrafter"/>
</dbReference>
<dbReference type="Pfam" id="PF14438">
    <property type="entry name" value="SM-ATX"/>
    <property type="match status" value="1"/>
</dbReference>
<reference evidence="4 5" key="1">
    <citation type="submission" date="2016-07" db="EMBL/GenBank/DDBJ databases">
        <title>Pervasive Adenine N6-methylation of Active Genes in Fungi.</title>
        <authorList>
            <consortium name="DOE Joint Genome Institute"/>
            <person name="Mondo S.J."/>
            <person name="Dannebaum R.O."/>
            <person name="Kuo R.C."/>
            <person name="Labutti K."/>
            <person name="Haridas S."/>
            <person name="Kuo A."/>
            <person name="Salamov A."/>
            <person name="Ahrendt S.R."/>
            <person name="Lipzen A."/>
            <person name="Sullivan W."/>
            <person name="Andreopoulos W.B."/>
            <person name="Clum A."/>
            <person name="Lindquist E."/>
            <person name="Daum C."/>
            <person name="Ramamoorthy G.K."/>
            <person name="Gryganskyi A."/>
            <person name="Culley D."/>
            <person name="Magnuson J.K."/>
            <person name="James T.Y."/>
            <person name="O'Malley M.A."/>
            <person name="Stajich J.E."/>
            <person name="Spatafora J.W."/>
            <person name="Visel A."/>
            <person name="Grigoriev I.V."/>
        </authorList>
    </citation>
    <scope>NUCLEOTIDE SEQUENCE [LARGE SCALE GENOMIC DNA]</scope>
    <source>
        <strain evidence="4 5">NRRL 1336</strain>
    </source>
</reference>
<dbReference type="PANTHER" id="PTHR12854">
    <property type="entry name" value="ATAXIN 2-RELATED"/>
    <property type="match status" value="1"/>
</dbReference>
<evidence type="ECO:0000259" key="2">
    <source>
        <dbReference type="Pfam" id="PF06741"/>
    </source>
</evidence>
<accession>A0A1X2HY15</accession>
<dbReference type="EMBL" id="MCGE01000046">
    <property type="protein sequence ID" value="ORZ05037.1"/>
    <property type="molecule type" value="Genomic_DNA"/>
</dbReference>
<gene>
    <name evidence="4" type="ORF">BCR42DRAFT_182238</name>
</gene>
<protein>
    <submittedName>
        <fullName evidence="4">Uncharacterized protein</fullName>
    </submittedName>
</protein>
<dbReference type="STRING" id="90262.A0A1X2HY15"/>
<dbReference type="GO" id="GO:0003729">
    <property type="term" value="F:mRNA binding"/>
    <property type="evidence" value="ECO:0007669"/>
    <property type="project" value="TreeGrafter"/>
</dbReference>
<dbReference type="PANTHER" id="PTHR12854:SF7">
    <property type="entry name" value="ATAXIN-2 HOMOLOG"/>
    <property type="match status" value="1"/>
</dbReference>
<dbReference type="AlphaFoldDB" id="A0A1X2HY15"/>
<sequence length="342" mass="39117">MINNEPLSQAHKPATPYKKQNQHKKWKRGMDNRKNGRGAQAICRNNTNHDGVSDISKSPDSNVVEVASNLVGNYVQATVKNGAQFQGKLSETSTITYDHLELILKDACKIRHGHKKNDLAFSARTETLTINHGDLKDIVLVKPMKWKNVFKVNQEIGDNGARQERHLQQWQPTTELLEETSLVDSELNHSDSSNSTSTDIASWTQFTSNDFKEGLNTAKLDQSTPDFKDCEQKAIVHGNEIQQSSSSNAHVLEERSCIITNKTWDEDDHYVAANKNSTNDINGNTSHRPYKSSMKTHNPRKLQHNYKYQSHQHWQSNVLDQKECEQRQIQHYSTQQQLLKYR</sequence>
<evidence type="ECO:0000313" key="5">
    <source>
        <dbReference type="Proteomes" id="UP000193560"/>
    </source>
</evidence>
<feature type="domain" description="Ataxin 2 SM" evidence="3">
    <location>
        <begin position="63"/>
        <end position="139"/>
    </location>
</feature>
<comment type="caution">
    <text evidence="4">The sequence shown here is derived from an EMBL/GenBank/DDBJ whole genome shotgun (WGS) entry which is preliminary data.</text>
</comment>
<feature type="domain" description="LsmAD" evidence="2">
    <location>
        <begin position="210"/>
        <end position="271"/>
    </location>
</feature>
<name>A0A1X2HY15_9FUNG</name>
<dbReference type="Pfam" id="PF06741">
    <property type="entry name" value="LsmAD"/>
    <property type="match status" value="1"/>
</dbReference>
<feature type="compositionally biased region" description="Polar residues" evidence="1">
    <location>
        <begin position="274"/>
        <end position="287"/>
    </location>
</feature>
<organism evidence="4 5">
    <name type="scientific">Absidia repens</name>
    <dbReference type="NCBI Taxonomy" id="90262"/>
    <lineage>
        <taxon>Eukaryota</taxon>
        <taxon>Fungi</taxon>
        <taxon>Fungi incertae sedis</taxon>
        <taxon>Mucoromycota</taxon>
        <taxon>Mucoromycotina</taxon>
        <taxon>Mucoromycetes</taxon>
        <taxon>Mucorales</taxon>
        <taxon>Cunninghamellaceae</taxon>
        <taxon>Absidia</taxon>
    </lineage>
</organism>
<feature type="region of interest" description="Disordered" evidence="1">
    <location>
        <begin position="1"/>
        <end position="38"/>
    </location>
</feature>
<dbReference type="OrthoDB" id="2275718at2759"/>
<proteinExistence type="predicted"/>
<evidence type="ECO:0000313" key="4">
    <source>
        <dbReference type="EMBL" id="ORZ05037.1"/>
    </source>
</evidence>
<evidence type="ECO:0000256" key="1">
    <source>
        <dbReference type="SAM" id="MobiDB-lite"/>
    </source>
</evidence>
<evidence type="ECO:0000259" key="3">
    <source>
        <dbReference type="Pfam" id="PF14438"/>
    </source>
</evidence>
<feature type="region of interest" description="Disordered" evidence="1">
    <location>
        <begin position="274"/>
        <end position="297"/>
    </location>
</feature>
<keyword evidence="5" id="KW-1185">Reference proteome</keyword>
<dbReference type="InterPro" id="IPR025852">
    <property type="entry name" value="SM_dom_ATX"/>
</dbReference>